<reference evidence="2" key="1">
    <citation type="submission" date="2021-01" db="EMBL/GenBank/DDBJ databases">
        <authorList>
            <person name="Corre E."/>
            <person name="Pelletier E."/>
            <person name="Niang G."/>
            <person name="Scheremetjew M."/>
            <person name="Finn R."/>
            <person name="Kale V."/>
            <person name="Holt S."/>
            <person name="Cochrane G."/>
            <person name="Meng A."/>
            <person name="Brown T."/>
            <person name="Cohen L."/>
        </authorList>
    </citation>
    <scope>NUCLEOTIDE SEQUENCE</scope>
    <source>
        <strain evidence="2">CCMP1381</strain>
    </source>
</reference>
<accession>A0A7S2FZY2</accession>
<sequence length="203" mass="23034">MNPTEMRAQFLLHDGHLDEAVFSAMQADLEEERNCALILDKLMMDDSHDGIAGKGSYADAVLGEWYVYSFLRRAVSAGTLSWLPGTDWDVVWANEEVEQGLPYDVILSRSRPGRDGGRLGEKEILYCEVKSTMQAHKRAFEISLPELEWARVQGSAYLIVRIFLAPTDQQLPDQSGEPTPRIVIVREPWRLIERKGADLLVRF</sequence>
<proteinExistence type="predicted"/>
<dbReference type="PANTHER" id="PTHR32387:SF0">
    <property type="entry name" value="PROTEIN NO VEIN"/>
    <property type="match status" value="1"/>
</dbReference>
<protein>
    <recommendedName>
        <fullName evidence="1">Protein NO VEIN C-terminal domain-containing protein</fullName>
    </recommendedName>
</protein>
<name>A0A7S2FZY2_9STRA</name>
<feature type="domain" description="Protein NO VEIN C-terminal" evidence="1">
    <location>
        <begin position="85"/>
        <end position="170"/>
    </location>
</feature>
<evidence type="ECO:0000259" key="1">
    <source>
        <dbReference type="Pfam" id="PF13020"/>
    </source>
</evidence>
<dbReference type="EMBL" id="HBGS01028484">
    <property type="protein sequence ID" value="CAD9424440.1"/>
    <property type="molecule type" value="Transcribed_RNA"/>
</dbReference>
<dbReference type="PANTHER" id="PTHR32387">
    <property type="entry name" value="WU:FJ29H11"/>
    <property type="match status" value="1"/>
</dbReference>
<evidence type="ECO:0000313" key="2">
    <source>
        <dbReference type="EMBL" id="CAD9424440.1"/>
    </source>
</evidence>
<gene>
    <name evidence="2" type="ORF">DSPE1174_LOCUS14434</name>
</gene>
<dbReference type="InterPro" id="IPR052957">
    <property type="entry name" value="Auxin_embryo_med"/>
</dbReference>
<dbReference type="AlphaFoldDB" id="A0A7S2FZY2"/>
<dbReference type="Pfam" id="PF13020">
    <property type="entry name" value="NOV_C"/>
    <property type="match status" value="1"/>
</dbReference>
<organism evidence="2">
    <name type="scientific">Octactis speculum</name>
    <dbReference type="NCBI Taxonomy" id="3111310"/>
    <lineage>
        <taxon>Eukaryota</taxon>
        <taxon>Sar</taxon>
        <taxon>Stramenopiles</taxon>
        <taxon>Ochrophyta</taxon>
        <taxon>Dictyochophyceae</taxon>
        <taxon>Dictyochales</taxon>
        <taxon>Dictyochaceae</taxon>
        <taxon>Octactis</taxon>
    </lineage>
</organism>
<dbReference type="InterPro" id="IPR024975">
    <property type="entry name" value="NOV_C"/>
</dbReference>